<sequence length="169" mass="18793">MEIGPYEAALRDALLQLSIRAWRPVFTELAAAVPPFVFAAFYPRGWEARQIEDLGEILDDQPDSVYVAFVDGVPVGWVCVRIHPDDDMGEIYVLAVDPAYQRRGIATALMEHAFTVVREAGMSMIMVETGDDPGHAASRATYEAAGFRRWPVARYFKDLTAVSDGPDRD</sequence>
<dbReference type="EMBL" id="FUWS01000010">
    <property type="protein sequence ID" value="SKA29761.1"/>
    <property type="molecule type" value="Genomic_DNA"/>
</dbReference>
<evidence type="ECO:0000256" key="2">
    <source>
        <dbReference type="ARBA" id="ARBA00023315"/>
    </source>
</evidence>
<keyword evidence="2" id="KW-0012">Acyltransferase</keyword>
<dbReference type="Proteomes" id="UP000190637">
    <property type="component" value="Unassembled WGS sequence"/>
</dbReference>
<evidence type="ECO:0000259" key="3">
    <source>
        <dbReference type="PROSITE" id="PS51186"/>
    </source>
</evidence>
<dbReference type="STRING" id="1122192.SAMN02745673_03766"/>
<keyword evidence="4" id="KW-0689">Ribosomal protein</keyword>
<dbReference type="SUPFAM" id="SSF55729">
    <property type="entry name" value="Acyl-CoA N-acyltransferases (Nat)"/>
    <property type="match status" value="1"/>
</dbReference>
<dbReference type="InterPro" id="IPR000182">
    <property type="entry name" value="GNAT_dom"/>
</dbReference>
<keyword evidence="5" id="KW-1185">Reference proteome</keyword>
<name>A0A1T4SPE9_9ACTN</name>
<reference evidence="4 5" key="1">
    <citation type="submission" date="2017-02" db="EMBL/GenBank/DDBJ databases">
        <authorList>
            <person name="Peterson S.W."/>
        </authorList>
    </citation>
    <scope>NUCLEOTIDE SEQUENCE [LARGE SCALE GENOMIC DNA]</scope>
    <source>
        <strain evidence="4 5">DSM 45154</strain>
    </source>
</reference>
<dbReference type="AlphaFoldDB" id="A0A1T4SPE9"/>
<evidence type="ECO:0000256" key="1">
    <source>
        <dbReference type="ARBA" id="ARBA00022679"/>
    </source>
</evidence>
<dbReference type="Gene3D" id="3.40.630.30">
    <property type="match status" value="1"/>
</dbReference>
<accession>A0A1T4SPE9</accession>
<dbReference type="InterPro" id="IPR016181">
    <property type="entry name" value="Acyl_CoA_acyltransferase"/>
</dbReference>
<dbReference type="CDD" id="cd04301">
    <property type="entry name" value="NAT_SF"/>
    <property type="match status" value="1"/>
</dbReference>
<evidence type="ECO:0000313" key="4">
    <source>
        <dbReference type="EMBL" id="SKA29761.1"/>
    </source>
</evidence>
<dbReference type="PANTHER" id="PTHR43420">
    <property type="entry name" value="ACETYLTRANSFERASE"/>
    <property type="match status" value="1"/>
</dbReference>
<organism evidence="4 5">
    <name type="scientific">Marinactinospora thermotolerans DSM 45154</name>
    <dbReference type="NCBI Taxonomy" id="1122192"/>
    <lineage>
        <taxon>Bacteria</taxon>
        <taxon>Bacillati</taxon>
        <taxon>Actinomycetota</taxon>
        <taxon>Actinomycetes</taxon>
        <taxon>Streptosporangiales</taxon>
        <taxon>Nocardiopsidaceae</taxon>
        <taxon>Marinactinospora</taxon>
    </lineage>
</organism>
<proteinExistence type="predicted"/>
<feature type="domain" description="N-acetyltransferase" evidence="3">
    <location>
        <begin position="17"/>
        <end position="169"/>
    </location>
</feature>
<dbReference type="GO" id="GO:0016747">
    <property type="term" value="F:acyltransferase activity, transferring groups other than amino-acyl groups"/>
    <property type="evidence" value="ECO:0007669"/>
    <property type="project" value="InterPro"/>
</dbReference>
<dbReference type="RefSeq" id="WP_200813703.1">
    <property type="nucleotide sequence ID" value="NZ_FUWS01000010.1"/>
</dbReference>
<dbReference type="InterPro" id="IPR050680">
    <property type="entry name" value="YpeA/RimI_acetyltransf"/>
</dbReference>
<dbReference type="GO" id="GO:0005840">
    <property type="term" value="C:ribosome"/>
    <property type="evidence" value="ECO:0007669"/>
    <property type="project" value="UniProtKB-KW"/>
</dbReference>
<dbReference type="Pfam" id="PF00583">
    <property type="entry name" value="Acetyltransf_1"/>
    <property type="match status" value="1"/>
</dbReference>
<keyword evidence="1" id="KW-0808">Transferase</keyword>
<dbReference type="PROSITE" id="PS51186">
    <property type="entry name" value="GNAT"/>
    <property type="match status" value="1"/>
</dbReference>
<keyword evidence="4" id="KW-0687">Ribonucleoprotein</keyword>
<dbReference type="PANTHER" id="PTHR43420:SF44">
    <property type="entry name" value="ACETYLTRANSFERASE YPEA"/>
    <property type="match status" value="1"/>
</dbReference>
<protein>
    <submittedName>
        <fullName evidence="4">Ribosomal protein S18 acetylase RimI</fullName>
    </submittedName>
</protein>
<evidence type="ECO:0000313" key="5">
    <source>
        <dbReference type="Proteomes" id="UP000190637"/>
    </source>
</evidence>
<gene>
    <name evidence="4" type="ORF">SAMN02745673_03766</name>
</gene>